<evidence type="ECO:0000313" key="2">
    <source>
        <dbReference type="Proteomes" id="UP000031561"/>
    </source>
</evidence>
<keyword evidence="2" id="KW-1185">Reference proteome</keyword>
<sequence>MLQTPSLDPVLMAPMEHPLTLWQTFGEMVQTLDISQKYCIRQPGCRDYELSAEMIERLQTLSPDVQQRSWIYQLRSYLYGTVYNGSLRKVLAADQPAEPIISVENDSFMGVDLQFYQRLHNSNAGEGYFDPGWQVIDQGEAGILKVKKRDLTLRIDRDRHLPSDVMGPQVGDEVAIRMPKNLVQNGFYMAVGNAGSDRPSLSTQDRSKGHGTLVRIYFNLTTNGAIALMDQLTAYLNQRCIPFSFKALYNPEDYGRHDSAVLYFNKIDFPSVRDVLQEIYPSQSSQFREDIPLFTKRLAPGLGCAEETDFKFGAQESFGLNRCHIVALGLIAGQKLETTRAKQEAIVQAFRDYDLDWQRPYLNAGSEDLYQPLNLY</sequence>
<dbReference type="InterPro" id="IPR040871">
    <property type="entry name" value="HopA1"/>
</dbReference>
<proteinExistence type="predicted"/>
<reference evidence="1 2" key="1">
    <citation type="journal article" date="2015" name="Genome Announc.">
        <title>Draft Genome Sequence of Filamentous Marine Cyanobacterium Lyngbya confervoides Strain BDU141951.</title>
        <authorList>
            <person name="Chandrababunaidu M.M."/>
            <person name="Sen D."/>
            <person name="Tripathy S."/>
        </authorList>
    </citation>
    <scope>NUCLEOTIDE SEQUENCE [LARGE SCALE GENOMIC DNA]</scope>
    <source>
        <strain evidence="1 2">BDU141951</strain>
    </source>
</reference>
<accession>A0ABD4T4L4</accession>
<name>A0ABD4T4L4_9CYAN</name>
<organism evidence="1 2">
    <name type="scientific">Lyngbya confervoides BDU141951</name>
    <dbReference type="NCBI Taxonomy" id="1574623"/>
    <lineage>
        <taxon>Bacteria</taxon>
        <taxon>Bacillati</taxon>
        <taxon>Cyanobacteriota</taxon>
        <taxon>Cyanophyceae</taxon>
        <taxon>Oscillatoriophycideae</taxon>
        <taxon>Oscillatoriales</taxon>
        <taxon>Microcoleaceae</taxon>
        <taxon>Lyngbya</taxon>
    </lineage>
</organism>
<dbReference type="AlphaFoldDB" id="A0ABD4T4L4"/>
<gene>
    <name evidence="1" type="ORF">QQ91_0012285</name>
</gene>
<protein>
    <submittedName>
        <fullName evidence="1">T3SS effector HopA1 family protein</fullName>
    </submittedName>
</protein>
<dbReference type="EMBL" id="JTHE03000065">
    <property type="protein sequence ID" value="MCM1983596.1"/>
    <property type="molecule type" value="Genomic_DNA"/>
</dbReference>
<dbReference type="Proteomes" id="UP000031561">
    <property type="component" value="Unassembled WGS sequence"/>
</dbReference>
<dbReference type="Pfam" id="PF17914">
    <property type="entry name" value="HopA1"/>
    <property type="match status" value="1"/>
</dbReference>
<dbReference type="RefSeq" id="WP_166282462.1">
    <property type="nucleotide sequence ID" value="NZ_JTHE03000065.1"/>
</dbReference>
<comment type="caution">
    <text evidence="1">The sequence shown here is derived from an EMBL/GenBank/DDBJ whole genome shotgun (WGS) entry which is preliminary data.</text>
</comment>
<evidence type="ECO:0000313" key="1">
    <source>
        <dbReference type="EMBL" id="MCM1983596.1"/>
    </source>
</evidence>